<gene>
    <name evidence="10" type="primary">Cyb5a</name>
    <name evidence="10" type="ORF">Tcan_01900</name>
    <name evidence="11" type="ORF">TCNE_LOCUS14838</name>
</gene>
<evidence type="ECO:0000313" key="10">
    <source>
        <dbReference type="EMBL" id="KHN73188.1"/>
    </source>
</evidence>
<keyword evidence="2 8" id="KW-0349">Heme</keyword>
<keyword evidence="5 8" id="KW-0408">Iron</keyword>
<reference evidence="10 12" key="1">
    <citation type="submission" date="2014-11" db="EMBL/GenBank/DDBJ databases">
        <title>Genetic blueprint of the zoonotic pathogen Toxocara canis.</title>
        <authorList>
            <person name="Zhu X.-Q."/>
            <person name="Korhonen P.K."/>
            <person name="Cai H."/>
            <person name="Young N.D."/>
            <person name="Nejsum P."/>
            <person name="von Samson-Himmelstjerna G."/>
            <person name="Boag P.R."/>
            <person name="Tan P."/>
            <person name="Li Q."/>
            <person name="Min J."/>
            <person name="Yang Y."/>
            <person name="Wang X."/>
            <person name="Fang X."/>
            <person name="Hall R.S."/>
            <person name="Hofmann A."/>
            <person name="Sternberg P.W."/>
            <person name="Jex A.R."/>
            <person name="Gasser R.B."/>
        </authorList>
    </citation>
    <scope>NUCLEOTIDE SEQUENCE [LARGE SCALE GENOMIC DNA]</scope>
    <source>
        <strain evidence="10">PN_DK_2014</strain>
    </source>
</reference>
<dbReference type="EMBL" id="JPKZ01003145">
    <property type="protein sequence ID" value="KHN73188.1"/>
    <property type="molecule type" value="Genomic_DNA"/>
</dbReference>
<keyword evidence="4 8" id="KW-0479">Metal-binding</keyword>
<accession>A0A0B2UUW5</accession>
<evidence type="ECO:0000313" key="12">
    <source>
        <dbReference type="Proteomes" id="UP000031036"/>
    </source>
</evidence>
<dbReference type="InterPro" id="IPR036400">
    <property type="entry name" value="Cyt_B5-like_heme/steroid_sf"/>
</dbReference>
<sequence>MAEGDMKIFTYDEIAKHNNAASTWIIIDDKVYDVSKFLDEHPGGEEVILEQAGRDATSSFYDVGHSNDAKEMAAQYLIGRVNRSENVSQASAGDRIISSDKATWSDIIFSPTWSNFLIPTGISVIVYVMYRGVKAIFS</sequence>
<dbReference type="InterPro" id="IPR050668">
    <property type="entry name" value="Cytochrome_b5"/>
</dbReference>
<dbReference type="SMART" id="SM01117">
    <property type="entry name" value="Cyt-b5"/>
    <property type="match status" value="1"/>
</dbReference>
<keyword evidence="12" id="KW-1185">Reference proteome</keyword>
<evidence type="ECO:0000256" key="1">
    <source>
        <dbReference type="ARBA" id="ARBA00004370"/>
    </source>
</evidence>
<dbReference type="InterPro" id="IPR001199">
    <property type="entry name" value="Cyt_B5-like_heme/steroid-bd"/>
</dbReference>
<keyword evidence="6" id="KW-0472">Membrane</keyword>
<dbReference type="SUPFAM" id="SSF55856">
    <property type="entry name" value="Cytochrome b5-like heme/steroid binding domain"/>
    <property type="match status" value="1"/>
</dbReference>
<evidence type="ECO:0000313" key="11">
    <source>
        <dbReference type="EMBL" id="VDM46159.1"/>
    </source>
</evidence>
<evidence type="ECO:0000256" key="8">
    <source>
        <dbReference type="RuleBase" id="RU362121"/>
    </source>
</evidence>
<evidence type="ECO:0000256" key="4">
    <source>
        <dbReference type="ARBA" id="ARBA00022723"/>
    </source>
</evidence>
<dbReference type="PRINTS" id="PR00363">
    <property type="entry name" value="CYTOCHROMEB5"/>
</dbReference>
<dbReference type="EMBL" id="UYWY01022482">
    <property type="protein sequence ID" value="VDM46159.1"/>
    <property type="molecule type" value="Genomic_DNA"/>
</dbReference>
<dbReference type="FunFam" id="3.10.120.10:FF:000002">
    <property type="entry name" value="Cytochrome b5 type B"/>
    <property type="match status" value="1"/>
</dbReference>
<comment type="subcellular location">
    <subcellularLocation>
        <location evidence="1">Membrane</location>
    </subcellularLocation>
</comment>
<feature type="domain" description="Cytochrome b5 heme-binding" evidence="9">
    <location>
        <begin position="6"/>
        <end position="82"/>
    </location>
</feature>
<dbReference type="Pfam" id="PF00173">
    <property type="entry name" value="Cyt-b5"/>
    <property type="match status" value="1"/>
</dbReference>
<dbReference type="GO" id="GO:0016020">
    <property type="term" value="C:membrane"/>
    <property type="evidence" value="ECO:0007669"/>
    <property type="project" value="UniProtKB-SubCell"/>
</dbReference>
<organism evidence="10 12">
    <name type="scientific">Toxocara canis</name>
    <name type="common">Canine roundworm</name>
    <dbReference type="NCBI Taxonomy" id="6265"/>
    <lineage>
        <taxon>Eukaryota</taxon>
        <taxon>Metazoa</taxon>
        <taxon>Ecdysozoa</taxon>
        <taxon>Nematoda</taxon>
        <taxon>Chromadorea</taxon>
        <taxon>Rhabditida</taxon>
        <taxon>Spirurina</taxon>
        <taxon>Ascaridomorpha</taxon>
        <taxon>Ascaridoidea</taxon>
        <taxon>Toxocaridae</taxon>
        <taxon>Toxocara</taxon>
    </lineage>
</organism>
<evidence type="ECO:0000256" key="3">
    <source>
        <dbReference type="ARBA" id="ARBA00022692"/>
    </source>
</evidence>
<keyword evidence="3" id="KW-0812">Transmembrane</keyword>
<dbReference type="OMA" id="TWSNFII"/>
<proteinExistence type="inferred from homology"/>
<reference evidence="11" key="2">
    <citation type="submission" date="2018-11" db="EMBL/GenBank/DDBJ databases">
        <authorList>
            <consortium name="Pathogen Informatics"/>
        </authorList>
    </citation>
    <scope>NUCLEOTIDE SEQUENCE [LARGE SCALE GENOMIC DNA]</scope>
</reference>
<evidence type="ECO:0000259" key="9">
    <source>
        <dbReference type="PROSITE" id="PS50255"/>
    </source>
</evidence>
<evidence type="ECO:0000256" key="5">
    <source>
        <dbReference type="ARBA" id="ARBA00023004"/>
    </source>
</evidence>
<dbReference type="GO" id="GO:0020037">
    <property type="term" value="F:heme binding"/>
    <property type="evidence" value="ECO:0007669"/>
    <property type="project" value="UniProtKB-UniRule"/>
</dbReference>
<dbReference type="AlphaFoldDB" id="A0A0B2UUW5"/>
<evidence type="ECO:0000256" key="7">
    <source>
        <dbReference type="ARBA" id="ARBA00038168"/>
    </source>
</evidence>
<dbReference type="Gene3D" id="3.10.120.10">
    <property type="entry name" value="Cytochrome b5-like heme/steroid binding domain"/>
    <property type="match status" value="1"/>
</dbReference>
<dbReference type="PROSITE" id="PS00191">
    <property type="entry name" value="CYTOCHROME_B5_1"/>
    <property type="match status" value="1"/>
</dbReference>
<dbReference type="STRING" id="6265.A0A0B2UUW5"/>
<dbReference type="InterPro" id="IPR018506">
    <property type="entry name" value="Cyt_B5_heme-BS"/>
</dbReference>
<dbReference type="GO" id="GO:0046872">
    <property type="term" value="F:metal ion binding"/>
    <property type="evidence" value="ECO:0007669"/>
    <property type="project" value="UniProtKB-UniRule"/>
</dbReference>
<name>A0A0B2UUW5_TOXCA</name>
<protein>
    <submittedName>
        <fullName evidence="10">Cytochrome b5</fullName>
    </submittedName>
</protein>
<dbReference type="OrthoDB" id="260519at2759"/>
<comment type="similarity">
    <text evidence="7 8">Belongs to the cytochrome b5 family.</text>
</comment>
<evidence type="ECO:0000256" key="6">
    <source>
        <dbReference type="ARBA" id="ARBA00023136"/>
    </source>
</evidence>
<dbReference type="Proteomes" id="UP000031036">
    <property type="component" value="Unassembled WGS sequence"/>
</dbReference>
<evidence type="ECO:0000256" key="2">
    <source>
        <dbReference type="ARBA" id="ARBA00022617"/>
    </source>
</evidence>
<dbReference type="PANTHER" id="PTHR19359">
    <property type="entry name" value="CYTOCHROME B5"/>
    <property type="match status" value="1"/>
</dbReference>
<dbReference type="PROSITE" id="PS50255">
    <property type="entry name" value="CYTOCHROME_B5_2"/>
    <property type="match status" value="1"/>
</dbReference>